<proteinExistence type="predicted"/>
<feature type="domain" description="Protein kinase" evidence="2">
    <location>
        <begin position="57"/>
        <end position="262"/>
    </location>
</feature>
<keyword evidence="1" id="KW-0547">Nucleotide-binding</keyword>
<dbReference type="InterPro" id="IPR000719">
    <property type="entry name" value="Prot_kinase_dom"/>
</dbReference>
<keyword evidence="3" id="KW-0675">Receptor</keyword>
<dbReference type="PROSITE" id="PS50011">
    <property type="entry name" value="PROTEIN_KINASE_DOM"/>
    <property type="match status" value="1"/>
</dbReference>
<reference evidence="3 4" key="1">
    <citation type="submission" date="2019-12" db="EMBL/GenBank/DDBJ databases">
        <authorList>
            <person name="Alioto T."/>
            <person name="Alioto T."/>
            <person name="Gomez Garrido J."/>
        </authorList>
    </citation>
    <scope>NUCLEOTIDE SEQUENCE [LARGE SCALE GENOMIC DNA]</scope>
</reference>
<dbReference type="Pfam" id="PF07714">
    <property type="entry name" value="PK_Tyr_Ser-Thr"/>
    <property type="match status" value="1"/>
</dbReference>
<dbReference type="Gramene" id="OE9A032812T1">
    <property type="protein sequence ID" value="OE9A032812C1"/>
    <property type="gene ID" value="OE9A032812"/>
</dbReference>
<dbReference type="InterPro" id="IPR051564">
    <property type="entry name" value="LRR_receptor-like_kinase"/>
</dbReference>
<evidence type="ECO:0000256" key="1">
    <source>
        <dbReference type="PROSITE-ProRule" id="PRU10141"/>
    </source>
</evidence>
<dbReference type="OrthoDB" id="4062651at2759"/>
<gene>
    <name evidence="3" type="ORF">OLEA9_A032812</name>
</gene>
<accession>A0A8S0RQ16</accession>
<keyword evidence="3" id="KW-0808">Transferase</keyword>
<comment type="caution">
    <text evidence="3">The sequence shown here is derived from an EMBL/GenBank/DDBJ whole genome shotgun (WGS) entry which is preliminary data.</text>
</comment>
<dbReference type="GO" id="GO:0004672">
    <property type="term" value="F:protein kinase activity"/>
    <property type="evidence" value="ECO:0007669"/>
    <property type="project" value="InterPro"/>
</dbReference>
<evidence type="ECO:0000259" key="2">
    <source>
        <dbReference type="PROSITE" id="PS50011"/>
    </source>
</evidence>
<protein>
    <submittedName>
        <fullName evidence="3">Probable receptor kinase At5g18500</fullName>
    </submittedName>
</protein>
<feature type="binding site" evidence="1">
    <location>
        <position position="85"/>
    </location>
    <ligand>
        <name>ATP</name>
        <dbReference type="ChEBI" id="CHEBI:30616"/>
    </ligand>
</feature>
<sequence>MKGTEADVLAWILSRRRHKLISPVNKEAWKSALSALSKEPAILKVPVEKVYAATNNLHESNFIGQGTSGNVYKGLFSGNQQVAIKHITKDGGAETFVREVGSLAHIRHPNLVALLGYCESEGECFLIYELCPNGNLSEWLYGNDKVLSWIQRLQIAIGSARGLWFLHTFQEDPTNILLGTNFEAKLSDFGLSKVMNLDESCVSSETKSLTKYGSTAEFADPKLHGEYSAEALELTFELALSCTALKQQRPSIGQIIEIRGGC</sequence>
<dbReference type="PANTHER" id="PTHR48055">
    <property type="entry name" value="LEUCINE-RICH REPEAT RECEPTOR PROTEIN KINASE EMS1"/>
    <property type="match status" value="1"/>
</dbReference>
<dbReference type="Gene3D" id="3.30.200.20">
    <property type="entry name" value="Phosphorylase Kinase, domain 1"/>
    <property type="match status" value="1"/>
</dbReference>
<keyword evidence="4" id="KW-1185">Reference proteome</keyword>
<dbReference type="PROSITE" id="PS00107">
    <property type="entry name" value="PROTEIN_KINASE_ATP"/>
    <property type="match status" value="1"/>
</dbReference>
<keyword evidence="1" id="KW-0067">ATP-binding</keyword>
<dbReference type="Gene3D" id="1.10.510.10">
    <property type="entry name" value="Transferase(Phosphotransferase) domain 1"/>
    <property type="match status" value="1"/>
</dbReference>
<dbReference type="GO" id="GO:0016020">
    <property type="term" value="C:membrane"/>
    <property type="evidence" value="ECO:0007669"/>
    <property type="project" value="TreeGrafter"/>
</dbReference>
<evidence type="ECO:0000313" key="3">
    <source>
        <dbReference type="EMBL" id="CAA2982075.1"/>
    </source>
</evidence>
<dbReference type="InterPro" id="IPR017441">
    <property type="entry name" value="Protein_kinase_ATP_BS"/>
</dbReference>
<dbReference type="SUPFAM" id="SSF56112">
    <property type="entry name" value="Protein kinase-like (PK-like)"/>
    <property type="match status" value="1"/>
</dbReference>
<dbReference type="InterPro" id="IPR011009">
    <property type="entry name" value="Kinase-like_dom_sf"/>
</dbReference>
<dbReference type="InterPro" id="IPR001245">
    <property type="entry name" value="Ser-Thr/Tyr_kinase_cat_dom"/>
</dbReference>
<keyword evidence="3" id="KW-0418">Kinase</keyword>
<evidence type="ECO:0000313" key="4">
    <source>
        <dbReference type="Proteomes" id="UP000594638"/>
    </source>
</evidence>
<dbReference type="PANTHER" id="PTHR48055:SF26">
    <property type="entry name" value="TRANSFERASE, PROTEIN KINASE RLK-PELLE-URK-2 FAMILY"/>
    <property type="match status" value="1"/>
</dbReference>
<dbReference type="AlphaFoldDB" id="A0A8S0RQ16"/>
<dbReference type="GO" id="GO:0005524">
    <property type="term" value="F:ATP binding"/>
    <property type="evidence" value="ECO:0007669"/>
    <property type="project" value="UniProtKB-UniRule"/>
</dbReference>
<dbReference type="EMBL" id="CACTIH010003687">
    <property type="protein sequence ID" value="CAA2982075.1"/>
    <property type="molecule type" value="Genomic_DNA"/>
</dbReference>
<name>A0A8S0RQ16_OLEEU</name>
<organism evidence="3 4">
    <name type="scientific">Olea europaea subsp. europaea</name>
    <dbReference type="NCBI Taxonomy" id="158383"/>
    <lineage>
        <taxon>Eukaryota</taxon>
        <taxon>Viridiplantae</taxon>
        <taxon>Streptophyta</taxon>
        <taxon>Embryophyta</taxon>
        <taxon>Tracheophyta</taxon>
        <taxon>Spermatophyta</taxon>
        <taxon>Magnoliopsida</taxon>
        <taxon>eudicotyledons</taxon>
        <taxon>Gunneridae</taxon>
        <taxon>Pentapetalae</taxon>
        <taxon>asterids</taxon>
        <taxon>lamiids</taxon>
        <taxon>Lamiales</taxon>
        <taxon>Oleaceae</taxon>
        <taxon>Oleeae</taxon>
        <taxon>Olea</taxon>
    </lineage>
</organism>
<dbReference type="Proteomes" id="UP000594638">
    <property type="component" value="Unassembled WGS sequence"/>
</dbReference>